<sequence length="249" mass="26822">MDADGFTVVARARGRRRHGGRAAQGRAKGPMGGLYPAARAPSAAELQAAEDRDVERHGRAVAERRGELARSAFGAELRARMAAALDGFRAEEIVCYGLGSLASSVSQWQAALVAALSESLGAPVLAFDPATTASDARVLRALGVAEIAENEQARRRAARPTLFFMPHCEQFLYENVVAANQPAAQLARIAIIGNPLGRYCEAPHIGRALPMARETRLPDEALLGQRTRPYAFSDTCITRFGAAEQRQWQ</sequence>
<evidence type="ECO:0000259" key="3">
    <source>
        <dbReference type="Pfam" id="PF07985"/>
    </source>
</evidence>
<keyword evidence="5" id="KW-1185">Reference proteome</keyword>
<dbReference type="GO" id="GO:0005737">
    <property type="term" value="C:cytoplasm"/>
    <property type="evidence" value="ECO:0007669"/>
    <property type="project" value="TreeGrafter"/>
</dbReference>
<dbReference type="Pfam" id="PF07985">
    <property type="entry name" value="SRR1"/>
    <property type="match status" value="1"/>
</dbReference>
<protein>
    <recommendedName>
        <fullName evidence="3">SRR1-like domain-containing protein</fullName>
    </recommendedName>
</protein>
<feature type="region of interest" description="Disordered" evidence="2">
    <location>
        <begin position="13"/>
        <end position="33"/>
    </location>
</feature>
<dbReference type="InterPro" id="IPR040044">
    <property type="entry name" value="SRR1L"/>
</dbReference>
<dbReference type="AlphaFoldDB" id="A0A9W8H5J6"/>
<evidence type="ECO:0000256" key="2">
    <source>
        <dbReference type="SAM" id="MobiDB-lite"/>
    </source>
</evidence>
<feature type="domain" description="SRR1-like" evidence="3">
    <location>
        <begin position="89"/>
        <end position="237"/>
    </location>
</feature>
<comment type="caution">
    <text evidence="4">The sequence shown here is derived from an EMBL/GenBank/DDBJ whole genome shotgun (WGS) entry which is preliminary data.</text>
</comment>
<dbReference type="PANTHER" id="PTHR28626">
    <property type="entry name" value="SRR1-LIKE PROTEIN"/>
    <property type="match status" value="1"/>
</dbReference>
<comment type="similarity">
    <text evidence="1">Belongs to the SRR1 family.</text>
</comment>
<evidence type="ECO:0000256" key="1">
    <source>
        <dbReference type="ARBA" id="ARBA00009856"/>
    </source>
</evidence>
<dbReference type="GO" id="GO:0005634">
    <property type="term" value="C:nucleus"/>
    <property type="evidence" value="ECO:0007669"/>
    <property type="project" value="TreeGrafter"/>
</dbReference>
<proteinExistence type="inferred from homology"/>
<organism evidence="4 5">
    <name type="scientific">Coemansia javaensis</name>
    <dbReference type="NCBI Taxonomy" id="2761396"/>
    <lineage>
        <taxon>Eukaryota</taxon>
        <taxon>Fungi</taxon>
        <taxon>Fungi incertae sedis</taxon>
        <taxon>Zoopagomycota</taxon>
        <taxon>Kickxellomycotina</taxon>
        <taxon>Kickxellomycetes</taxon>
        <taxon>Kickxellales</taxon>
        <taxon>Kickxellaceae</taxon>
        <taxon>Coemansia</taxon>
    </lineage>
</organism>
<reference evidence="4" key="1">
    <citation type="submission" date="2022-07" db="EMBL/GenBank/DDBJ databases">
        <title>Phylogenomic reconstructions and comparative analyses of Kickxellomycotina fungi.</title>
        <authorList>
            <person name="Reynolds N.K."/>
            <person name="Stajich J.E."/>
            <person name="Barry K."/>
            <person name="Grigoriev I.V."/>
            <person name="Crous P."/>
            <person name="Smith M.E."/>
        </authorList>
    </citation>
    <scope>NUCLEOTIDE SEQUENCE</scope>
    <source>
        <strain evidence="4">NBRC 105414</strain>
    </source>
</reference>
<dbReference type="Proteomes" id="UP001140217">
    <property type="component" value="Unassembled WGS sequence"/>
</dbReference>
<name>A0A9W8H5J6_9FUNG</name>
<gene>
    <name evidence="4" type="ORF">H4R18_004475</name>
</gene>
<dbReference type="EMBL" id="JANBUL010000218">
    <property type="protein sequence ID" value="KAJ2778631.1"/>
    <property type="molecule type" value="Genomic_DNA"/>
</dbReference>
<dbReference type="PANTHER" id="PTHR28626:SF3">
    <property type="entry name" value="SRR1-LIKE PROTEIN"/>
    <property type="match status" value="1"/>
</dbReference>
<dbReference type="InterPro" id="IPR012942">
    <property type="entry name" value="SRR1-like"/>
</dbReference>
<evidence type="ECO:0000313" key="5">
    <source>
        <dbReference type="Proteomes" id="UP001140217"/>
    </source>
</evidence>
<accession>A0A9W8H5J6</accession>
<dbReference type="OrthoDB" id="551431at2759"/>
<evidence type="ECO:0000313" key="4">
    <source>
        <dbReference type="EMBL" id="KAJ2778631.1"/>
    </source>
</evidence>